<comment type="caution">
    <text evidence="2">The sequence shown here is derived from an EMBL/GenBank/DDBJ whole genome shotgun (WGS) entry which is preliminary data.</text>
</comment>
<dbReference type="Proteomes" id="UP000031535">
    <property type="component" value="Unassembled WGS sequence"/>
</dbReference>
<accession>A0A0C2E9P0</accession>
<feature type="chain" id="PRO_5002148159" description="Lipoprotein" evidence="1">
    <location>
        <begin position="27"/>
        <end position="70"/>
    </location>
</feature>
<keyword evidence="1" id="KW-0732">Signal</keyword>
<evidence type="ECO:0000313" key="2">
    <source>
        <dbReference type="EMBL" id="KIH82579.1"/>
    </source>
</evidence>
<feature type="signal peptide" evidence="1">
    <location>
        <begin position="1"/>
        <end position="26"/>
    </location>
</feature>
<keyword evidence="3" id="KW-1185">Reference proteome</keyword>
<dbReference type="AlphaFoldDB" id="A0A0C2E9P0"/>
<evidence type="ECO:0000256" key="1">
    <source>
        <dbReference type="SAM" id="SignalP"/>
    </source>
</evidence>
<proteinExistence type="predicted"/>
<organism evidence="2 3">
    <name type="scientific">Pseudomonas batumici</name>
    <dbReference type="NCBI Taxonomy" id="226910"/>
    <lineage>
        <taxon>Bacteria</taxon>
        <taxon>Pseudomonadati</taxon>
        <taxon>Pseudomonadota</taxon>
        <taxon>Gammaproteobacteria</taxon>
        <taxon>Pseudomonadales</taxon>
        <taxon>Pseudomonadaceae</taxon>
        <taxon>Pseudomonas</taxon>
    </lineage>
</organism>
<dbReference type="PATRIC" id="fig|226910.6.peg.3705"/>
<reference evidence="2 3" key="1">
    <citation type="submission" date="2015-01" db="EMBL/GenBank/DDBJ databases">
        <title>Complete genome of Pseudomonas batumici UCM B-321 producer of the batumin antibiotic with strong antistaphilococcal and potential anticancer activity.</title>
        <authorList>
            <person name="Klochko V.V."/>
            <person name="Zelena L.B."/>
            <person name="Elena K.A."/>
            <person name="Reva O.N."/>
        </authorList>
    </citation>
    <scope>NUCLEOTIDE SEQUENCE [LARGE SCALE GENOMIC DNA]</scope>
    <source>
        <strain evidence="2 3">UCM B-321</strain>
    </source>
</reference>
<gene>
    <name evidence="2" type="ORF">UCMB321_3714</name>
</gene>
<dbReference type="STRING" id="226910.UCMB321_3714"/>
<dbReference type="EMBL" id="JXDG01000048">
    <property type="protein sequence ID" value="KIH82579.1"/>
    <property type="molecule type" value="Genomic_DNA"/>
</dbReference>
<dbReference type="OrthoDB" id="7015277at2"/>
<protein>
    <recommendedName>
        <fullName evidence="4">Lipoprotein</fullName>
    </recommendedName>
</protein>
<name>A0A0C2E9P0_9PSED</name>
<dbReference type="PROSITE" id="PS51257">
    <property type="entry name" value="PROKAR_LIPOPROTEIN"/>
    <property type="match status" value="1"/>
</dbReference>
<evidence type="ECO:0000313" key="3">
    <source>
        <dbReference type="Proteomes" id="UP000031535"/>
    </source>
</evidence>
<evidence type="ECO:0008006" key="4">
    <source>
        <dbReference type="Google" id="ProtNLM"/>
    </source>
</evidence>
<sequence length="70" mass="7427">MKPNLVKVAQALSALLLSACSGTSTMSTNSACYTESCNQHYDSKPVTQSFGGSNLGSSFREYGTSMLHDD</sequence>
<dbReference type="RefSeq" id="WP_040069624.1">
    <property type="nucleotide sequence ID" value="NZ_JXDG01000048.1"/>
</dbReference>